<evidence type="ECO:0000313" key="2">
    <source>
        <dbReference type="Proteomes" id="UP000664480"/>
    </source>
</evidence>
<dbReference type="RefSeq" id="WP_206585330.1">
    <property type="nucleotide sequence ID" value="NZ_JAFKCU010000001.1"/>
</dbReference>
<dbReference type="SUPFAM" id="SSF158745">
    <property type="entry name" value="LanC-like"/>
    <property type="match status" value="2"/>
</dbReference>
<protein>
    <recommendedName>
        <fullName evidence="3">Lanthionine synthetase C-like protein</fullName>
    </recommendedName>
</protein>
<evidence type="ECO:0008006" key="3">
    <source>
        <dbReference type="Google" id="ProtNLM"/>
    </source>
</evidence>
<dbReference type="Proteomes" id="UP000664480">
    <property type="component" value="Unassembled WGS sequence"/>
</dbReference>
<comment type="caution">
    <text evidence="1">The sequence shown here is derived from an EMBL/GenBank/DDBJ whole genome shotgun (WGS) entry which is preliminary data.</text>
</comment>
<organism evidence="1 2">
    <name type="scientific">Algoriphagus pacificus</name>
    <dbReference type="NCBI Taxonomy" id="2811234"/>
    <lineage>
        <taxon>Bacteria</taxon>
        <taxon>Pseudomonadati</taxon>
        <taxon>Bacteroidota</taxon>
        <taxon>Cytophagia</taxon>
        <taxon>Cytophagales</taxon>
        <taxon>Cyclobacteriaceae</taxon>
        <taxon>Algoriphagus</taxon>
    </lineage>
</organism>
<proteinExistence type="predicted"/>
<name>A0ABS3CC71_9BACT</name>
<sequence length="353" mass="40489">MKNLDEINKLLLVNAKENHVLGLLNGKLGLTIYFYHFAKKNKNHKLQELADHLVGEIFEKSREARLEADFENGLAGIAFGITYLVNNDFVDADLNETLSELDDRIFRFLDDQRTNLQANLRNGILGYLIYSLDRLKSSIESGNNSNIYIFKNLTASLINQLGKLIEEEKIQDREPQLFNIYWDLPLSLIVLGRAKNLKVNDSKIDRIIDYLIPNLITLFPSLHSNRLYLLLGIETYLKETDCPELRKYADFLIREIDLELILNTELKNLNISVNDGLTGLSLISNRLNEIKGNKELLISDEKVYQKAIELEKGGRNEFYDKFKESIGFASGLTGLAWAIFEIMELNEKSLKVI</sequence>
<dbReference type="EMBL" id="JAFKCU010000001">
    <property type="protein sequence ID" value="MBN7814703.1"/>
    <property type="molecule type" value="Genomic_DNA"/>
</dbReference>
<reference evidence="1 2" key="1">
    <citation type="submission" date="2021-03" db="EMBL/GenBank/DDBJ databases">
        <title>novel species isolated from a fishpond in China.</title>
        <authorList>
            <person name="Lu H."/>
            <person name="Cai Z."/>
        </authorList>
    </citation>
    <scope>NUCLEOTIDE SEQUENCE [LARGE SCALE GENOMIC DNA]</scope>
    <source>
        <strain evidence="1 2">YJ13C</strain>
    </source>
</reference>
<gene>
    <name evidence="1" type="ORF">J0A69_04650</name>
</gene>
<evidence type="ECO:0000313" key="1">
    <source>
        <dbReference type="EMBL" id="MBN7814703.1"/>
    </source>
</evidence>
<accession>A0ABS3CC71</accession>
<dbReference type="Gene3D" id="1.50.10.20">
    <property type="match status" value="1"/>
</dbReference>
<keyword evidence="2" id="KW-1185">Reference proteome</keyword>